<evidence type="ECO:0000313" key="2">
    <source>
        <dbReference type="Proteomes" id="UP001144978"/>
    </source>
</evidence>
<reference evidence="1" key="1">
    <citation type="submission" date="2022-08" db="EMBL/GenBank/DDBJ databases">
        <title>Genome Sequence of Pycnoporus sanguineus.</title>
        <authorList>
            <person name="Buettner E."/>
        </authorList>
    </citation>
    <scope>NUCLEOTIDE SEQUENCE</scope>
    <source>
        <strain evidence="1">CG-C14</strain>
    </source>
</reference>
<proteinExistence type="predicted"/>
<comment type="caution">
    <text evidence="1">The sequence shown here is derived from an EMBL/GenBank/DDBJ whole genome shotgun (WGS) entry which is preliminary data.</text>
</comment>
<evidence type="ECO:0000313" key="1">
    <source>
        <dbReference type="EMBL" id="KAJ2975271.1"/>
    </source>
</evidence>
<name>A0ACC1N8S8_9APHY</name>
<gene>
    <name evidence="1" type="ORF">NUW54_g11759</name>
</gene>
<dbReference type="Proteomes" id="UP001144978">
    <property type="component" value="Unassembled WGS sequence"/>
</dbReference>
<keyword evidence="2" id="KW-1185">Reference proteome</keyword>
<organism evidence="1 2">
    <name type="scientific">Trametes sanguinea</name>
    <dbReference type="NCBI Taxonomy" id="158606"/>
    <lineage>
        <taxon>Eukaryota</taxon>
        <taxon>Fungi</taxon>
        <taxon>Dikarya</taxon>
        <taxon>Basidiomycota</taxon>
        <taxon>Agaricomycotina</taxon>
        <taxon>Agaricomycetes</taxon>
        <taxon>Polyporales</taxon>
        <taxon>Polyporaceae</taxon>
        <taxon>Trametes</taxon>
    </lineage>
</organism>
<protein>
    <submittedName>
        <fullName evidence="1">Uncharacterized protein</fullName>
    </submittedName>
</protein>
<accession>A0ACC1N8S8</accession>
<sequence>METCSSSLMGRLRGRCPLETSGSLERWLTGFDWVSKEMDARDVAATARFLRRCCTIDPHHRPTASELLRDDWFRS</sequence>
<dbReference type="EMBL" id="JANSHE010004719">
    <property type="protein sequence ID" value="KAJ2975271.1"/>
    <property type="molecule type" value="Genomic_DNA"/>
</dbReference>